<gene>
    <name evidence="6" type="ORF">GCM10018781_20250</name>
</gene>
<dbReference type="GO" id="GO:0000976">
    <property type="term" value="F:transcription cis-regulatory region binding"/>
    <property type="evidence" value="ECO:0007669"/>
    <property type="project" value="TreeGrafter"/>
</dbReference>
<dbReference type="GeneID" id="95352501"/>
<evidence type="ECO:0000313" key="7">
    <source>
        <dbReference type="Proteomes" id="UP000617734"/>
    </source>
</evidence>
<dbReference type="InterPro" id="IPR001647">
    <property type="entry name" value="HTH_TetR"/>
</dbReference>
<evidence type="ECO:0000256" key="3">
    <source>
        <dbReference type="ARBA" id="ARBA00023163"/>
    </source>
</evidence>
<dbReference type="Pfam" id="PF13305">
    <property type="entry name" value="TetR_C_33"/>
    <property type="match status" value="1"/>
</dbReference>
<dbReference type="Gene3D" id="1.10.357.10">
    <property type="entry name" value="Tetracycline Repressor, domain 2"/>
    <property type="match status" value="1"/>
</dbReference>
<dbReference type="InterPro" id="IPR025996">
    <property type="entry name" value="MT1864/Rv1816-like_C"/>
</dbReference>
<dbReference type="PANTHER" id="PTHR30055">
    <property type="entry name" value="HTH-TYPE TRANSCRIPTIONAL REGULATOR RUTR"/>
    <property type="match status" value="1"/>
</dbReference>
<dbReference type="AlphaFoldDB" id="A0A919FK47"/>
<proteinExistence type="predicted"/>
<dbReference type="Proteomes" id="UP000617734">
    <property type="component" value="Unassembled WGS sequence"/>
</dbReference>
<dbReference type="GO" id="GO:0003700">
    <property type="term" value="F:DNA-binding transcription factor activity"/>
    <property type="evidence" value="ECO:0007669"/>
    <property type="project" value="TreeGrafter"/>
</dbReference>
<dbReference type="SUPFAM" id="SSF46689">
    <property type="entry name" value="Homeodomain-like"/>
    <property type="match status" value="1"/>
</dbReference>
<dbReference type="RefSeq" id="WP_190210466.1">
    <property type="nucleotide sequence ID" value="NZ_BNBO01000007.1"/>
</dbReference>
<keyword evidence="2" id="KW-0238">DNA-binding</keyword>
<keyword evidence="1" id="KW-0805">Transcription regulation</keyword>
<evidence type="ECO:0000259" key="5">
    <source>
        <dbReference type="Pfam" id="PF13305"/>
    </source>
</evidence>
<dbReference type="PANTHER" id="PTHR30055:SF243">
    <property type="entry name" value="HTH-TYPE TRANSCRIPTIONAL REGULATOR RV1816"/>
    <property type="match status" value="1"/>
</dbReference>
<evidence type="ECO:0000313" key="6">
    <source>
        <dbReference type="EMBL" id="GHH66387.1"/>
    </source>
</evidence>
<dbReference type="InterPro" id="IPR050109">
    <property type="entry name" value="HTH-type_TetR-like_transc_reg"/>
</dbReference>
<protein>
    <submittedName>
        <fullName evidence="6">TetR family transcriptional regulator</fullName>
    </submittedName>
</protein>
<organism evidence="6 7">
    <name type="scientific">Kitasatospora indigofera</name>
    <dbReference type="NCBI Taxonomy" id="67307"/>
    <lineage>
        <taxon>Bacteria</taxon>
        <taxon>Bacillati</taxon>
        <taxon>Actinomycetota</taxon>
        <taxon>Actinomycetes</taxon>
        <taxon>Kitasatosporales</taxon>
        <taxon>Streptomycetaceae</taxon>
        <taxon>Kitasatospora</taxon>
    </lineage>
</organism>
<reference evidence="6" key="1">
    <citation type="journal article" date="2014" name="Int. J. Syst. Evol. Microbiol.">
        <title>Complete genome sequence of Corynebacterium casei LMG S-19264T (=DSM 44701T), isolated from a smear-ripened cheese.</title>
        <authorList>
            <consortium name="US DOE Joint Genome Institute (JGI-PGF)"/>
            <person name="Walter F."/>
            <person name="Albersmeier A."/>
            <person name="Kalinowski J."/>
            <person name="Ruckert C."/>
        </authorList>
    </citation>
    <scope>NUCLEOTIDE SEQUENCE</scope>
    <source>
        <strain evidence="6">JCM 4646</strain>
    </source>
</reference>
<feature type="domain" description="HTH-type transcriptional regulator MT1864/Rv1816-like C-terminal" evidence="5">
    <location>
        <begin position="105"/>
        <end position="236"/>
    </location>
</feature>
<feature type="domain" description="HTH tetR-type" evidence="4">
    <location>
        <begin position="24"/>
        <end position="69"/>
    </location>
</feature>
<name>A0A919FK47_9ACTN</name>
<sequence>MPTAPRSLTARERARVEFTRDIKEAARRQLAEHGAAGISLRGVARDIGLVSASALYRYFPGRDALLTALIADSYSSLGDAAEAAAAPDAEVQDGAPDPGDHLGRWVAVCHAVRAWALAHPHEYALIHGSPVPGYTAPAETTEPGTRVPFLIGGLFARAAQDGAYRPLDRLPVPADAHRALLPLLGRLPDGIPDHLVVAGLTAWTYLFGAVSFEVFGHRANIVDDQRAYFDHEVRRLGVLLGLGPVAADGGRPSGQGA</sequence>
<keyword evidence="7" id="KW-1185">Reference proteome</keyword>
<dbReference type="InterPro" id="IPR036271">
    <property type="entry name" value="Tet_transcr_reg_TetR-rel_C_sf"/>
</dbReference>
<accession>A0A919FK47</accession>
<keyword evidence="3" id="KW-0804">Transcription</keyword>
<dbReference type="SUPFAM" id="SSF48498">
    <property type="entry name" value="Tetracyclin repressor-like, C-terminal domain"/>
    <property type="match status" value="1"/>
</dbReference>
<evidence type="ECO:0000256" key="2">
    <source>
        <dbReference type="ARBA" id="ARBA00023125"/>
    </source>
</evidence>
<reference evidence="6" key="2">
    <citation type="submission" date="2020-09" db="EMBL/GenBank/DDBJ databases">
        <authorList>
            <person name="Sun Q."/>
            <person name="Ohkuma M."/>
        </authorList>
    </citation>
    <scope>NUCLEOTIDE SEQUENCE</scope>
    <source>
        <strain evidence="6">JCM 4646</strain>
    </source>
</reference>
<dbReference type="InterPro" id="IPR009057">
    <property type="entry name" value="Homeodomain-like_sf"/>
</dbReference>
<dbReference type="Pfam" id="PF00440">
    <property type="entry name" value="TetR_N"/>
    <property type="match status" value="1"/>
</dbReference>
<evidence type="ECO:0000256" key="1">
    <source>
        <dbReference type="ARBA" id="ARBA00023015"/>
    </source>
</evidence>
<comment type="caution">
    <text evidence="6">The sequence shown here is derived from an EMBL/GenBank/DDBJ whole genome shotgun (WGS) entry which is preliminary data.</text>
</comment>
<dbReference type="EMBL" id="BNBO01000007">
    <property type="protein sequence ID" value="GHH66387.1"/>
    <property type="molecule type" value="Genomic_DNA"/>
</dbReference>
<evidence type="ECO:0000259" key="4">
    <source>
        <dbReference type="Pfam" id="PF00440"/>
    </source>
</evidence>